<accession>A0A9E7H664</accession>
<dbReference type="PANTHER" id="PTHR34949:SF3">
    <property type="entry name" value="OS08G0244100 PROTEIN"/>
    <property type="match status" value="1"/>
</dbReference>
<keyword evidence="12" id="KW-1185">Reference proteome</keyword>
<protein>
    <submittedName>
        <fullName evidence="11">Protein DS12 from 2D-PAGE of leaf, chloroplastic</fullName>
    </submittedName>
</protein>
<dbReference type="InterPro" id="IPR010989">
    <property type="entry name" value="SNARE"/>
</dbReference>
<dbReference type="GO" id="GO:0048193">
    <property type="term" value="P:Golgi vesicle transport"/>
    <property type="evidence" value="ECO:0007669"/>
    <property type="project" value="InterPro"/>
</dbReference>
<dbReference type="Pfam" id="PF09177">
    <property type="entry name" value="STX6_10_61_N"/>
    <property type="match status" value="1"/>
</dbReference>
<dbReference type="CDD" id="cd21442">
    <property type="entry name" value="SNARE_NTD_STX6-like"/>
    <property type="match status" value="1"/>
</dbReference>
<sequence length="387" mass="44067">MSVGGSFQQWEKDVFFSAAEEVQESADVMESIYRMWTRNTRDGFDLEAPNEFRRELQTALGTAKWQLEEFGKAVKLSHGNNSSDENAITRHRQFVSAIGNQILRVEKGLNDSLIEEGKSPLCWFQLDKEERDDLANFLSGVSRDCHEAKDVAHGNPDLIRSFTGTVTINKDKRYFVEVAAKEPSEEKDDSLLVEPQQPYGQTRVLSSPDIGAWKIVIADEDTDKRSAEVRPDMLNHESGQAASLRSVESTSKLQRFRNNLWKAKNEEPHFFRHGLSYYLDLKGVTRFAQGINGLTGRSRNCCSNSSQQLKRSHSQTFVGKAGRFQRHTEGPPHCMRFMRSIWMTFLLMMSIVLIGKFDIWVYHLFSTLLKELLFCASCGSRSLSTSN</sequence>
<dbReference type="SUPFAM" id="SSF47661">
    <property type="entry name" value="t-snare proteins"/>
    <property type="match status" value="1"/>
</dbReference>
<evidence type="ECO:0000256" key="9">
    <source>
        <dbReference type="SAM" id="Phobius"/>
    </source>
</evidence>
<comment type="similarity">
    <text evidence="1">Belongs to the syntaxin family.</text>
</comment>
<keyword evidence="3 9" id="KW-0812">Transmembrane</keyword>
<evidence type="ECO:0000256" key="4">
    <source>
        <dbReference type="ARBA" id="ARBA00022927"/>
    </source>
</evidence>
<keyword evidence="7 9" id="KW-0472">Membrane</keyword>
<dbReference type="InterPro" id="IPR015260">
    <property type="entry name" value="Syntaxin-6/10/61_N"/>
</dbReference>
<dbReference type="GO" id="GO:0016020">
    <property type="term" value="C:membrane"/>
    <property type="evidence" value="ECO:0007669"/>
    <property type="project" value="InterPro"/>
</dbReference>
<dbReference type="Gene3D" id="1.20.58.90">
    <property type="match status" value="1"/>
</dbReference>
<keyword evidence="6" id="KW-0333">Golgi apparatus</keyword>
<comment type="subcellular location">
    <subcellularLocation>
        <location evidence="8">Golgi apparatus</location>
        <location evidence="8">trans-Golgi network membrane</location>
        <topology evidence="8">Single-pass type IV membrane protein</topology>
    </subcellularLocation>
</comment>
<evidence type="ECO:0000256" key="7">
    <source>
        <dbReference type="ARBA" id="ARBA00023136"/>
    </source>
</evidence>
<keyword evidence="5 9" id="KW-1133">Transmembrane helix</keyword>
<evidence type="ECO:0000256" key="6">
    <source>
        <dbReference type="ARBA" id="ARBA00023034"/>
    </source>
</evidence>
<name>A0A9E7H664_9LILI</name>
<feature type="domain" description="Syntaxin 6/10/61 N-terminal" evidence="10">
    <location>
        <begin position="13"/>
        <end position="105"/>
    </location>
</feature>
<evidence type="ECO:0000256" key="2">
    <source>
        <dbReference type="ARBA" id="ARBA00022448"/>
    </source>
</evidence>
<dbReference type="GO" id="GO:0005794">
    <property type="term" value="C:Golgi apparatus"/>
    <property type="evidence" value="ECO:0007669"/>
    <property type="project" value="UniProtKB-SubCell"/>
</dbReference>
<keyword evidence="2" id="KW-0813">Transport</keyword>
<reference evidence="11" key="1">
    <citation type="submission" date="2022-05" db="EMBL/GenBank/DDBJ databases">
        <title>The Musa troglodytarum L. genome provides insights into the mechanism of non-climacteric behaviour and enrichment of carotenoids.</title>
        <authorList>
            <person name="Wang J."/>
        </authorList>
    </citation>
    <scope>NUCLEOTIDE SEQUENCE</scope>
    <source>
        <tissue evidence="11">Leaf</tissue>
    </source>
</reference>
<gene>
    <name evidence="11" type="ORF">MUK42_08009</name>
</gene>
<dbReference type="GO" id="GO:0015031">
    <property type="term" value="P:protein transport"/>
    <property type="evidence" value="ECO:0007669"/>
    <property type="project" value="UniProtKB-KW"/>
</dbReference>
<feature type="transmembrane region" description="Helical" evidence="9">
    <location>
        <begin position="341"/>
        <end position="362"/>
    </location>
</feature>
<evidence type="ECO:0000259" key="10">
    <source>
        <dbReference type="Pfam" id="PF09177"/>
    </source>
</evidence>
<evidence type="ECO:0000313" key="11">
    <source>
        <dbReference type="EMBL" id="URE27555.1"/>
    </source>
</evidence>
<dbReference type="OrthoDB" id="1889309at2759"/>
<dbReference type="PANTHER" id="PTHR34949">
    <property type="entry name" value="OS05G0443700 PROTEIN"/>
    <property type="match status" value="1"/>
</dbReference>
<dbReference type="FunFam" id="1.20.58.90:FF:000004">
    <property type="entry name" value="Syntaxin 10"/>
    <property type="match status" value="1"/>
</dbReference>
<proteinExistence type="inferred from homology"/>
<dbReference type="EMBL" id="CP097510">
    <property type="protein sequence ID" value="URE27555.1"/>
    <property type="molecule type" value="Genomic_DNA"/>
</dbReference>
<evidence type="ECO:0000256" key="1">
    <source>
        <dbReference type="ARBA" id="ARBA00009063"/>
    </source>
</evidence>
<dbReference type="Proteomes" id="UP001055439">
    <property type="component" value="Chromosome 8"/>
</dbReference>
<organism evidence="11 12">
    <name type="scientific">Musa troglodytarum</name>
    <name type="common">fe'i banana</name>
    <dbReference type="NCBI Taxonomy" id="320322"/>
    <lineage>
        <taxon>Eukaryota</taxon>
        <taxon>Viridiplantae</taxon>
        <taxon>Streptophyta</taxon>
        <taxon>Embryophyta</taxon>
        <taxon>Tracheophyta</taxon>
        <taxon>Spermatophyta</taxon>
        <taxon>Magnoliopsida</taxon>
        <taxon>Liliopsida</taxon>
        <taxon>Zingiberales</taxon>
        <taxon>Musaceae</taxon>
        <taxon>Musa</taxon>
    </lineage>
</organism>
<keyword evidence="4" id="KW-0653">Protein transport</keyword>
<evidence type="ECO:0000256" key="3">
    <source>
        <dbReference type="ARBA" id="ARBA00022692"/>
    </source>
</evidence>
<evidence type="ECO:0000256" key="5">
    <source>
        <dbReference type="ARBA" id="ARBA00022989"/>
    </source>
</evidence>
<evidence type="ECO:0000313" key="12">
    <source>
        <dbReference type="Proteomes" id="UP001055439"/>
    </source>
</evidence>
<dbReference type="AlphaFoldDB" id="A0A9E7H664"/>
<evidence type="ECO:0000256" key="8">
    <source>
        <dbReference type="ARBA" id="ARBA00037801"/>
    </source>
</evidence>